<dbReference type="EMBL" id="KZ825544">
    <property type="protein sequence ID" value="PYI28623.1"/>
    <property type="molecule type" value="Genomic_DNA"/>
</dbReference>
<sequence>MDAKNSPHYQPTARALATDHEQVLPLLGKPPTWTTPNAVHPVAINNHPYSLLHHPYTYPIATPIPGPVPGPAPPLPPSPILSLPPQQQHQQIQQQQIQQQQIQQQQLQQQQIQHQQIQHQQIQHQQIQPPPLPPQTSAPVHGSAPPLATAESTRQDANKNGVTKARKPRKTNNASGGKSTLFWVHTDPKSVSEGTREETLKRIRSHVMSEHNRKKRLENTKRYKSKTWKHLAFQPVETTASSSAAAAAATSASPTNPSPKQTVTESSFGARITSESPPPSSSSSASSSPEQRHREEPQNALVVTEASSYPVVSAAAVNSFSIDAPTSNELSPMQVASPWTLVGQGGSDPFNTSHTVLTDRMSGHLQHFFELTQISYPLQRRYGPKLRAHWAALVQQDPASLHACICVAASNTALEQGELPLRDPNERRSSALLLDTFHHRGETIRLVNEGLSDPIKASSDELIAAVSILLTIEIASGNADYLKIHLAGLRQMVGMRNTFADVPPDVRFQITWTDIRVACMASTKPIFPFIRYARPLHLALQPPSKDLELTASRLIQLIEIPGIFGGAMSKIIWDLVELTWYCEWIKSGPSYQDFDEETEDYFNTEVLHVEYALHTDRFTATGEVKGDATIEGCVRLACLLFHNNVIWNFYPVVAPVFPKPIINLRLALETTMKAGYFELCRDVLIWILFIGATSSGLLPDRAFFVNELAIVLRQEGIPSWQELRALLLGFFYVDRSYLQPLRDLWDELHTMPVVSPECI</sequence>
<feature type="compositionally biased region" description="Basic and acidic residues" evidence="1">
    <location>
        <begin position="186"/>
        <end position="199"/>
    </location>
</feature>
<dbReference type="PANTHER" id="PTHR37540">
    <property type="entry name" value="TRANSCRIPTION FACTOR (ACR-2), PUTATIVE-RELATED-RELATED"/>
    <property type="match status" value="1"/>
</dbReference>
<feature type="region of interest" description="Disordered" evidence="1">
    <location>
        <begin position="119"/>
        <end position="199"/>
    </location>
</feature>
<accession>A0A2V5I3R3</accession>
<feature type="compositionally biased region" description="Polar residues" evidence="1">
    <location>
        <begin position="254"/>
        <end position="267"/>
    </location>
</feature>
<feature type="region of interest" description="Disordered" evidence="1">
    <location>
        <begin position="67"/>
        <end position="95"/>
    </location>
</feature>
<feature type="region of interest" description="Disordered" evidence="1">
    <location>
        <begin position="247"/>
        <end position="298"/>
    </location>
</feature>
<protein>
    <submittedName>
        <fullName evidence="2">Uncharacterized protein</fullName>
    </submittedName>
</protein>
<proteinExistence type="predicted"/>
<feature type="compositionally biased region" description="Pro residues" evidence="1">
    <location>
        <begin position="67"/>
        <end position="79"/>
    </location>
</feature>
<evidence type="ECO:0000313" key="3">
    <source>
        <dbReference type="Proteomes" id="UP000248817"/>
    </source>
</evidence>
<dbReference type="Pfam" id="PF11951">
    <property type="entry name" value="Fungal_trans_2"/>
    <property type="match status" value="1"/>
</dbReference>
<dbReference type="AlphaFoldDB" id="A0A2V5I3R3"/>
<feature type="compositionally biased region" description="Low complexity" evidence="1">
    <location>
        <begin position="80"/>
        <end position="95"/>
    </location>
</feature>
<dbReference type="PANTHER" id="PTHR37540:SF5">
    <property type="entry name" value="TRANSCRIPTION FACTOR DOMAIN-CONTAINING PROTEIN"/>
    <property type="match status" value="1"/>
</dbReference>
<evidence type="ECO:0000256" key="1">
    <source>
        <dbReference type="SAM" id="MobiDB-lite"/>
    </source>
</evidence>
<dbReference type="InterPro" id="IPR021858">
    <property type="entry name" value="Fun_TF"/>
</dbReference>
<keyword evidence="3" id="KW-1185">Reference proteome</keyword>
<organism evidence="2 3">
    <name type="scientific">Aspergillus indologenus CBS 114.80</name>
    <dbReference type="NCBI Taxonomy" id="1450541"/>
    <lineage>
        <taxon>Eukaryota</taxon>
        <taxon>Fungi</taxon>
        <taxon>Dikarya</taxon>
        <taxon>Ascomycota</taxon>
        <taxon>Pezizomycotina</taxon>
        <taxon>Eurotiomycetes</taxon>
        <taxon>Eurotiomycetidae</taxon>
        <taxon>Eurotiales</taxon>
        <taxon>Aspergillaceae</taxon>
        <taxon>Aspergillus</taxon>
        <taxon>Aspergillus subgen. Circumdati</taxon>
    </lineage>
</organism>
<name>A0A2V5I3R3_9EURO</name>
<evidence type="ECO:0000313" key="2">
    <source>
        <dbReference type="EMBL" id="PYI28623.1"/>
    </source>
</evidence>
<dbReference type="Proteomes" id="UP000248817">
    <property type="component" value="Unassembled WGS sequence"/>
</dbReference>
<reference evidence="2 3" key="1">
    <citation type="submission" date="2018-02" db="EMBL/GenBank/DDBJ databases">
        <title>The genomes of Aspergillus section Nigri reveals drivers in fungal speciation.</title>
        <authorList>
            <consortium name="DOE Joint Genome Institute"/>
            <person name="Vesth T.C."/>
            <person name="Nybo J."/>
            <person name="Theobald S."/>
            <person name="Brandl J."/>
            <person name="Frisvad J.C."/>
            <person name="Nielsen K.F."/>
            <person name="Lyhne E.K."/>
            <person name="Kogle M.E."/>
            <person name="Kuo A."/>
            <person name="Riley R."/>
            <person name="Clum A."/>
            <person name="Nolan M."/>
            <person name="Lipzen A."/>
            <person name="Salamov A."/>
            <person name="Henrissat B."/>
            <person name="Wiebenga A."/>
            <person name="De vries R.P."/>
            <person name="Grigoriev I.V."/>
            <person name="Mortensen U.H."/>
            <person name="Andersen M.R."/>
            <person name="Baker S.E."/>
        </authorList>
    </citation>
    <scope>NUCLEOTIDE SEQUENCE [LARGE SCALE GENOMIC DNA]</scope>
    <source>
        <strain evidence="2 3">CBS 114.80</strain>
    </source>
</reference>
<gene>
    <name evidence="2" type="ORF">BP00DRAFT_438243</name>
</gene>